<evidence type="ECO:0000256" key="1">
    <source>
        <dbReference type="SAM" id="MobiDB-lite"/>
    </source>
</evidence>
<feature type="compositionally biased region" description="Low complexity" evidence="1">
    <location>
        <begin position="18"/>
        <end position="35"/>
    </location>
</feature>
<dbReference type="AlphaFoldDB" id="A0A9W4H3X8"/>
<sequence length="63" mass="5941">MGEDPPEESHGGEPGPEAPAADRGGLAVSGDVQVRAGGGGVAGGVVNGDVHMASPRPPAATQG</sequence>
<feature type="compositionally biased region" description="Gly residues" evidence="1">
    <location>
        <begin position="36"/>
        <end position="46"/>
    </location>
</feature>
<comment type="caution">
    <text evidence="2">The sequence shown here is derived from an EMBL/GenBank/DDBJ whole genome shotgun (WGS) entry which is preliminary data.</text>
</comment>
<dbReference type="EMBL" id="CAJVAX010000018">
    <property type="protein sequence ID" value="CAG7648438.1"/>
    <property type="molecule type" value="Genomic_DNA"/>
</dbReference>
<feature type="region of interest" description="Disordered" evidence="1">
    <location>
        <begin position="1"/>
        <end position="63"/>
    </location>
</feature>
<name>A0A9W4H3X8_9ACTN</name>
<gene>
    <name evidence="2" type="ORF">SBRY_40931</name>
</gene>
<keyword evidence="3" id="KW-1185">Reference proteome</keyword>
<organism evidence="2 3">
    <name type="scientific">Actinacidiphila bryophytorum</name>
    <dbReference type="NCBI Taxonomy" id="1436133"/>
    <lineage>
        <taxon>Bacteria</taxon>
        <taxon>Bacillati</taxon>
        <taxon>Actinomycetota</taxon>
        <taxon>Actinomycetes</taxon>
        <taxon>Kitasatosporales</taxon>
        <taxon>Streptomycetaceae</taxon>
        <taxon>Actinacidiphila</taxon>
    </lineage>
</organism>
<evidence type="ECO:0000313" key="3">
    <source>
        <dbReference type="Proteomes" id="UP001153328"/>
    </source>
</evidence>
<accession>A0A9W4H3X8</accession>
<evidence type="ECO:0000313" key="2">
    <source>
        <dbReference type="EMBL" id="CAG7648438.1"/>
    </source>
</evidence>
<dbReference type="Proteomes" id="UP001153328">
    <property type="component" value="Unassembled WGS sequence"/>
</dbReference>
<dbReference type="RefSeq" id="WP_205047812.1">
    <property type="nucleotide sequence ID" value="NZ_CAJVAX010000018.1"/>
</dbReference>
<proteinExistence type="predicted"/>
<protein>
    <submittedName>
        <fullName evidence="2">Uncharacterized protein</fullName>
    </submittedName>
</protein>
<reference evidence="2" key="1">
    <citation type="submission" date="2021-06" db="EMBL/GenBank/DDBJ databases">
        <authorList>
            <person name="Arsene-Ploetze F."/>
        </authorList>
    </citation>
    <scope>NUCLEOTIDE SEQUENCE</scope>
    <source>
        <strain evidence="2">SBRY1</strain>
    </source>
</reference>